<dbReference type="GO" id="GO:0003676">
    <property type="term" value="F:nucleic acid binding"/>
    <property type="evidence" value="ECO:0007669"/>
    <property type="project" value="InterPro"/>
</dbReference>
<keyword evidence="2" id="KW-0808">Transferase</keyword>
<evidence type="ECO:0000256" key="1">
    <source>
        <dbReference type="SAM" id="Coils"/>
    </source>
</evidence>
<dbReference type="AlphaFoldDB" id="A0AAU8U434"/>
<keyword evidence="1" id="KW-0175">Coiled coil</keyword>
<sequence>MKHKTPKEIFNFRNQKEELGKLENTLQEITNNFKDMLIKILKEYSIIFKNINQNKATRENIFNIQNTVEETNDYVIKTIIEMAKNHMQYELKLKENIFFLADLSILSNERYEKLENLVEKYLNKKSTILNIQSNNNEKQSWMDDKEKKPNIYLMRAKYEVDDEFYTSFDEIREELEDYKIHFKNKIVVCPCNDGKKSNFYRYFALNFKTLKLKKLITTTFNINDPKAKGTKIEITADSIEETMLKGSGDFRSKEVKEIIESADIIVTNPPFSLFRDLIDIVQEKNKKFLIVGVTYSITYKKIFELYKKGKIWLGNNQVNIFTRPDGSKKRFSNVSWFTNLKSMKNFEGIRLTKKYKGNELKYPEYDNYKIIEVTNLKNIPIDYDGVMGIPLTLFIKHNPAQFNILGCDFEIKEKYPELVKWDYTKNNTKSAILNGKELFTRIIVQKANNIKPRVMLKNQI</sequence>
<reference evidence="2 3" key="1">
    <citation type="journal article" date="2015" name="Genome Announc.">
        <title>Complete Genome Sequence of the Campylobacter ureolyticus Clinical Isolate RIGS 9880.</title>
        <authorList>
            <person name="Miller W.G."/>
            <person name="Yee E."/>
            <person name="On S.L."/>
            <person name="Andersen L.P."/>
            <person name="Bono J.L."/>
        </authorList>
    </citation>
    <scope>NUCLEOTIDE SEQUENCE [LARGE SCALE GENOMIC DNA]</scope>
    <source>
        <strain evidence="2 3">RIGS 9880</strain>
    </source>
</reference>
<name>A0AAU8U434_9BACT</name>
<gene>
    <name evidence="2" type="ORF">CUREO_1630</name>
</gene>
<dbReference type="RefSeq" id="WP_235436862.1">
    <property type="nucleotide sequence ID" value="NZ_CP012195.1"/>
</dbReference>
<dbReference type="Pfam" id="PF13651">
    <property type="entry name" value="EcoRI_methylase"/>
    <property type="match status" value="1"/>
</dbReference>
<dbReference type="GO" id="GO:0032259">
    <property type="term" value="P:methylation"/>
    <property type="evidence" value="ECO:0007669"/>
    <property type="project" value="UniProtKB-KW"/>
</dbReference>
<protein>
    <submittedName>
        <fullName evidence="2">Adenine-specific DNA methyltransferase (EcoRI methylase domain)</fullName>
    </submittedName>
</protein>
<dbReference type="EMBL" id="CP012195">
    <property type="protein sequence ID" value="AKT91436.1"/>
    <property type="molecule type" value="Genomic_DNA"/>
</dbReference>
<evidence type="ECO:0000313" key="3">
    <source>
        <dbReference type="Proteomes" id="UP000063971"/>
    </source>
</evidence>
<dbReference type="REBASE" id="120810">
    <property type="entry name" value="M.Cur9880ORF1630P"/>
</dbReference>
<evidence type="ECO:0000313" key="2">
    <source>
        <dbReference type="EMBL" id="AKT91436.1"/>
    </source>
</evidence>
<proteinExistence type="predicted"/>
<keyword evidence="2" id="KW-0489">Methyltransferase</keyword>
<dbReference type="PROSITE" id="PS00092">
    <property type="entry name" value="N6_MTASE"/>
    <property type="match status" value="1"/>
</dbReference>
<accession>A0AAU8U434</accession>
<organism evidence="2 3">
    <name type="scientific">Campylobacter ureolyticus RIGS 9880</name>
    <dbReference type="NCBI Taxonomy" id="1032069"/>
    <lineage>
        <taxon>Bacteria</taxon>
        <taxon>Pseudomonadati</taxon>
        <taxon>Campylobacterota</taxon>
        <taxon>Epsilonproteobacteria</taxon>
        <taxon>Campylobacterales</taxon>
        <taxon>Campylobacteraceae</taxon>
        <taxon>Campylobacter</taxon>
    </lineage>
</organism>
<dbReference type="InterPro" id="IPR025247">
    <property type="entry name" value="EcoRI-like_methylase"/>
</dbReference>
<dbReference type="GO" id="GO:0008168">
    <property type="term" value="F:methyltransferase activity"/>
    <property type="evidence" value="ECO:0007669"/>
    <property type="project" value="UniProtKB-KW"/>
</dbReference>
<feature type="coiled-coil region" evidence="1">
    <location>
        <begin position="12"/>
        <end position="39"/>
    </location>
</feature>
<dbReference type="KEGG" id="cure:CUREO_1630"/>
<dbReference type="Proteomes" id="UP000063971">
    <property type="component" value="Chromosome"/>
</dbReference>
<dbReference type="InterPro" id="IPR002052">
    <property type="entry name" value="DNA_methylase_N6_adenine_CS"/>
</dbReference>